<protein>
    <submittedName>
        <fullName evidence="4">Toxin secretion, membrane fusion protein</fullName>
    </submittedName>
</protein>
<proteinExistence type="predicted"/>
<evidence type="ECO:0000256" key="1">
    <source>
        <dbReference type="SAM" id="Coils"/>
    </source>
</evidence>
<sequence>MPDSNPKGLFRKQAVTHQKDRLTGDVIVSQPVAFSTLTGFLLLLLVVSLVFLWLGDYTRKEVVKGYLVPDMGVLKTYAPRVGKIEKLHVAEGDWVAKGDALITFVSEQSLMTGDDAGTERLGQLLQQIAVLEQQQQELHALHSEQLEELESTKSFLQLELDEMQQQQTALEAREALFRSQLDDMERVFQAGHVTKSDYLQHKQRVLVAKQELQQLKALVVKSRLSLKRIDYKLVQAPFEYNNKHLELQRQIAALKHQSLTEETNHRLVLRAAADGTVSAIQVKEGESLVATMPLLSVLPDDATLYAELWLPTRAAGFVEKGQLARLRFDAFPHQRFGIADGELAVISKSIVSPDEAKLPVRLQEPVYRVIVELEQQYISAYGKRLPLQAGMMLEADIVLDTRNLLDWLLDPLYSLRGRV</sequence>
<dbReference type="PRINTS" id="PR01490">
    <property type="entry name" value="RTXTOXIND"/>
</dbReference>
<accession>A0A8J2XRQ2</accession>
<keyword evidence="2" id="KW-0472">Membrane</keyword>
<evidence type="ECO:0000256" key="2">
    <source>
        <dbReference type="SAM" id="Phobius"/>
    </source>
</evidence>
<dbReference type="RefSeq" id="WP_158100665.1">
    <property type="nucleotide sequence ID" value="NZ_BMDX01000030.1"/>
</dbReference>
<evidence type="ECO:0000259" key="3">
    <source>
        <dbReference type="Pfam" id="PF26002"/>
    </source>
</evidence>
<feature type="transmembrane region" description="Helical" evidence="2">
    <location>
        <begin position="32"/>
        <end position="54"/>
    </location>
</feature>
<keyword evidence="5" id="KW-1185">Reference proteome</keyword>
<name>A0A8J2XRQ2_9GAMM</name>
<feature type="coiled-coil region" evidence="1">
    <location>
        <begin position="121"/>
        <end position="173"/>
    </location>
</feature>
<gene>
    <name evidence="4" type="ORF">GCM10011369_35250</name>
</gene>
<dbReference type="EMBL" id="BMDX01000030">
    <property type="protein sequence ID" value="GGA90034.1"/>
    <property type="molecule type" value="Genomic_DNA"/>
</dbReference>
<dbReference type="Gene3D" id="2.40.30.170">
    <property type="match status" value="1"/>
</dbReference>
<dbReference type="Proteomes" id="UP000619743">
    <property type="component" value="Unassembled WGS sequence"/>
</dbReference>
<dbReference type="InterPro" id="IPR050739">
    <property type="entry name" value="MFP"/>
</dbReference>
<dbReference type="PANTHER" id="PTHR30386:SF28">
    <property type="entry name" value="EXPORTED PROTEIN"/>
    <property type="match status" value="1"/>
</dbReference>
<keyword evidence="2" id="KW-1133">Transmembrane helix</keyword>
<dbReference type="OrthoDB" id="9775513at2"/>
<evidence type="ECO:0000313" key="5">
    <source>
        <dbReference type="Proteomes" id="UP000619743"/>
    </source>
</evidence>
<dbReference type="InterPro" id="IPR058982">
    <property type="entry name" value="Beta-barrel_AprE"/>
</dbReference>
<dbReference type="PANTHER" id="PTHR30386">
    <property type="entry name" value="MEMBRANE FUSION SUBUNIT OF EMRAB-TOLC MULTIDRUG EFFLUX PUMP"/>
    <property type="match status" value="1"/>
</dbReference>
<reference evidence="5" key="1">
    <citation type="journal article" date="2019" name="Int. J. Syst. Evol. Microbiol.">
        <title>The Global Catalogue of Microorganisms (GCM) 10K type strain sequencing project: providing services to taxonomists for standard genome sequencing and annotation.</title>
        <authorList>
            <consortium name="The Broad Institute Genomics Platform"/>
            <consortium name="The Broad Institute Genome Sequencing Center for Infectious Disease"/>
            <person name="Wu L."/>
            <person name="Ma J."/>
        </authorList>
    </citation>
    <scope>NUCLEOTIDE SEQUENCE [LARGE SCALE GENOMIC DNA]</scope>
    <source>
        <strain evidence="5">CGMCC 1.10130</strain>
    </source>
</reference>
<comment type="caution">
    <text evidence="4">The sequence shown here is derived from an EMBL/GenBank/DDBJ whole genome shotgun (WGS) entry which is preliminary data.</text>
</comment>
<keyword evidence="1" id="KW-0175">Coiled coil</keyword>
<dbReference type="Gene3D" id="2.40.50.100">
    <property type="match status" value="1"/>
</dbReference>
<keyword evidence="2" id="KW-0812">Transmembrane</keyword>
<evidence type="ECO:0000313" key="4">
    <source>
        <dbReference type="EMBL" id="GGA90034.1"/>
    </source>
</evidence>
<organism evidence="4 5">
    <name type="scientific">Neiella marina</name>
    <dbReference type="NCBI Taxonomy" id="508461"/>
    <lineage>
        <taxon>Bacteria</taxon>
        <taxon>Pseudomonadati</taxon>
        <taxon>Pseudomonadota</taxon>
        <taxon>Gammaproteobacteria</taxon>
        <taxon>Alteromonadales</taxon>
        <taxon>Echinimonadaceae</taxon>
        <taxon>Neiella</taxon>
    </lineage>
</organism>
<dbReference type="AlphaFoldDB" id="A0A8J2XRQ2"/>
<dbReference type="Pfam" id="PF26002">
    <property type="entry name" value="Beta-barrel_AprE"/>
    <property type="match status" value="1"/>
</dbReference>
<feature type="domain" description="AprE-like beta-barrel" evidence="3">
    <location>
        <begin position="306"/>
        <end position="398"/>
    </location>
</feature>